<evidence type="ECO:0008006" key="4">
    <source>
        <dbReference type="Google" id="ProtNLM"/>
    </source>
</evidence>
<dbReference type="PANTHER" id="PTHR23242:SF9">
    <property type="entry name" value="TRANSCRIPTION FACTOR HOXA13"/>
    <property type="match status" value="1"/>
</dbReference>
<reference evidence="2" key="1">
    <citation type="submission" date="2022-07" db="EMBL/GenBank/DDBJ databases">
        <title>Draft genome sequence of Zalerion maritima ATCC 34329, a (micro)plastics degrading marine fungus.</title>
        <authorList>
            <person name="Paco A."/>
            <person name="Goncalves M.F.M."/>
            <person name="Rocha-Santos T.A.P."/>
            <person name="Alves A."/>
        </authorList>
    </citation>
    <scope>NUCLEOTIDE SEQUENCE</scope>
    <source>
        <strain evidence="2">ATCC 34329</strain>
    </source>
</reference>
<feature type="region of interest" description="Disordered" evidence="1">
    <location>
        <begin position="621"/>
        <end position="649"/>
    </location>
</feature>
<comment type="caution">
    <text evidence="2">The sequence shown here is derived from an EMBL/GenBank/DDBJ whole genome shotgun (WGS) entry which is preliminary data.</text>
</comment>
<feature type="compositionally biased region" description="Polar residues" evidence="1">
    <location>
        <begin position="22"/>
        <end position="31"/>
    </location>
</feature>
<keyword evidence="3" id="KW-1185">Reference proteome</keyword>
<name>A0AAD5RUZ6_9PEZI</name>
<dbReference type="PANTHER" id="PTHR23242">
    <property type="entry name" value="TRANSCRIPTION FACTOR HOXA13"/>
    <property type="match status" value="1"/>
</dbReference>
<dbReference type="EMBL" id="JAKWBI020000058">
    <property type="protein sequence ID" value="KAJ2904263.1"/>
    <property type="molecule type" value="Genomic_DNA"/>
</dbReference>
<evidence type="ECO:0000256" key="1">
    <source>
        <dbReference type="SAM" id="MobiDB-lite"/>
    </source>
</evidence>
<dbReference type="AlphaFoldDB" id="A0AAD5RUZ6"/>
<evidence type="ECO:0000313" key="2">
    <source>
        <dbReference type="EMBL" id="KAJ2904263.1"/>
    </source>
</evidence>
<feature type="region of interest" description="Disordered" evidence="1">
    <location>
        <begin position="1"/>
        <end position="31"/>
    </location>
</feature>
<evidence type="ECO:0000313" key="3">
    <source>
        <dbReference type="Proteomes" id="UP001201980"/>
    </source>
</evidence>
<proteinExistence type="predicted"/>
<sequence>MENGKASKGLNGHAVTVRRDSPQSPTAQKPSMSRRLFSSLARILAWIAILNVLLRCPSSLEQCDGTSPLFCKQYFQAKQTVTPIVKPYYDTHAAPYVNLAKPYYDAVDRTVITPSKGYAAKYVAPSIEQGSVYVHQQWDKNLAPEITKARTVISEKYDDKVAPHVGAIGNAASPYVEIARTNALQTYHEFLLPAYLFAQPYAVQGYNTASDFATNTLVPTTIWAINKTYVFLDDTMLPQLRLLYAEAVEPQLVRIGQRLGRYNGSKPKGQGLENVSAAGTTGYSSFTKPASSAAPASANTATESVTSVPTTDSTFMPSASVSADESATGQELEEATPTRELLVQPPPIEDKENDRRRTTRIEITNDMISWQEKFMDAAETGATEIADNVVDICGRMESQEVEITGKQAVGRFVDSLQEEMSGLRLEIVNIVETVPDKEEAMEQVTTAVRRVGLTLKERAQNIRAWREKFERDLHTAINRAAHAHFELLDNIKDLALQKMGMKWAWMDGVTYKDWKLYHAMKAEFINWRTELEKSVVTHKSLEKTTNAAADVEDLGMVYAKDAALELKSLKEVGHWKVIAGDSSNNFDPQQMREAAESMEAPVGTDNTLWDDKATVVEEEETFGSQVEPDDGSMVMDDYPAEQGDEPPSARISEVKESVKSAASYISSAAKGVSSVGVDMNSGLPTIVANESEASESPEHPVAVGEPESVEVGEPELPLESVIAEASADASEVELEVEPEVESSEVASEAEESQEVVDEEDEEDEQEDTGVPVSESTPPVKPAMFGAAAQVVPRRQPVLDGEDEGDMGAQVNSMASAAYSTASSLASMQYSMAMSVVSAQYGTSSPKPVHEAMLASVSSAYSNAMETASSRLDDALEAASAQMIAAPTANPVTEKWSSIEAIASSRLVEGRAWAAAQYQSAKIAAGIATPTPTSNVDKAMEHAKYHYYAGLGLAQARYEEFVAAASSAVSSLTATPTPTNLKGTASSVASEATESAASIASVASENASSSISAASSNASSVAAAASDKVGSAMSAAGESVSAATDAVAKSFDETISMLSVQVYGQPTPAMWYEPALSSASSVASDASYAASSAATDATEAAQVKWDEVSALVSELVVGKEPSFTESVFDRLSGAYGQAVSTVGAIVSEAGSVMSEATESVVSAVSEATEAAKSVKDEL</sequence>
<accession>A0AAD5RUZ6</accession>
<feature type="region of interest" description="Disordered" evidence="1">
    <location>
        <begin position="691"/>
        <end position="713"/>
    </location>
</feature>
<feature type="region of interest" description="Disordered" evidence="1">
    <location>
        <begin position="726"/>
        <end position="780"/>
    </location>
</feature>
<feature type="region of interest" description="Disordered" evidence="1">
    <location>
        <begin position="287"/>
        <end position="356"/>
    </location>
</feature>
<feature type="compositionally biased region" description="Low complexity" evidence="1">
    <location>
        <begin position="287"/>
        <end position="304"/>
    </location>
</feature>
<dbReference type="Proteomes" id="UP001201980">
    <property type="component" value="Unassembled WGS sequence"/>
</dbReference>
<protein>
    <recommendedName>
        <fullName evidence="4">Transcription factor hoxa13</fullName>
    </recommendedName>
</protein>
<feature type="compositionally biased region" description="Polar residues" evidence="1">
    <location>
        <begin position="305"/>
        <end position="329"/>
    </location>
</feature>
<gene>
    <name evidence="2" type="ORF">MKZ38_008474</name>
</gene>
<organism evidence="2 3">
    <name type="scientific">Zalerion maritima</name>
    <dbReference type="NCBI Taxonomy" id="339359"/>
    <lineage>
        <taxon>Eukaryota</taxon>
        <taxon>Fungi</taxon>
        <taxon>Dikarya</taxon>
        <taxon>Ascomycota</taxon>
        <taxon>Pezizomycotina</taxon>
        <taxon>Sordariomycetes</taxon>
        <taxon>Lulworthiomycetidae</taxon>
        <taxon>Lulworthiales</taxon>
        <taxon>Lulworthiaceae</taxon>
        <taxon>Zalerion</taxon>
    </lineage>
</organism>
<feature type="compositionally biased region" description="Acidic residues" evidence="1">
    <location>
        <begin position="730"/>
        <end position="767"/>
    </location>
</feature>